<dbReference type="EMBL" id="CAJVQB010104990">
    <property type="protein sequence ID" value="CAG8851234.1"/>
    <property type="molecule type" value="Genomic_DNA"/>
</dbReference>
<keyword evidence="2" id="KW-1185">Reference proteome</keyword>
<feature type="non-terminal residue" evidence="1">
    <location>
        <position position="1"/>
    </location>
</feature>
<reference evidence="1 2" key="1">
    <citation type="submission" date="2021-06" db="EMBL/GenBank/DDBJ databases">
        <authorList>
            <person name="Kallberg Y."/>
            <person name="Tangrot J."/>
            <person name="Rosling A."/>
        </authorList>
    </citation>
    <scope>NUCLEOTIDE SEQUENCE [LARGE SCALE GENOMIC DNA]</scope>
    <source>
        <strain evidence="1 2">120-4 pot B 10/14</strain>
    </source>
</reference>
<comment type="caution">
    <text evidence="1">The sequence shown here is derived from an EMBL/GenBank/DDBJ whole genome shotgun (WGS) entry which is preliminary data.</text>
</comment>
<name>A0ABN7X9D5_GIGMA</name>
<accession>A0ABN7X9D5</accession>
<gene>
    <name evidence="1" type="ORF">GMARGA_LOCUS40628</name>
</gene>
<organism evidence="1 2">
    <name type="scientific">Gigaspora margarita</name>
    <dbReference type="NCBI Taxonomy" id="4874"/>
    <lineage>
        <taxon>Eukaryota</taxon>
        <taxon>Fungi</taxon>
        <taxon>Fungi incertae sedis</taxon>
        <taxon>Mucoromycota</taxon>
        <taxon>Glomeromycotina</taxon>
        <taxon>Glomeromycetes</taxon>
        <taxon>Diversisporales</taxon>
        <taxon>Gigasporaceae</taxon>
        <taxon>Gigaspora</taxon>
    </lineage>
</organism>
<sequence>AIEYLTSCKFYRENIYEKDKKFSIENFTSTFYNYKVLINVIKNNEEELENFTLATMAQDEIIF</sequence>
<dbReference type="Proteomes" id="UP000789901">
    <property type="component" value="Unassembled WGS sequence"/>
</dbReference>
<proteinExistence type="predicted"/>
<evidence type="ECO:0000313" key="2">
    <source>
        <dbReference type="Proteomes" id="UP000789901"/>
    </source>
</evidence>
<protein>
    <submittedName>
        <fullName evidence="1">13177_t:CDS:1</fullName>
    </submittedName>
</protein>
<evidence type="ECO:0000313" key="1">
    <source>
        <dbReference type="EMBL" id="CAG8851234.1"/>
    </source>
</evidence>